<evidence type="ECO:0000259" key="2">
    <source>
        <dbReference type="PROSITE" id="PS50850"/>
    </source>
</evidence>
<keyword evidence="4" id="KW-1185">Reference proteome</keyword>
<keyword evidence="1" id="KW-0812">Transmembrane</keyword>
<dbReference type="RefSeq" id="WP_007316373.1">
    <property type="nucleotide sequence ID" value="NZ_BAEH01000018.1"/>
</dbReference>
<dbReference type="PROSITE" id="PS50850">
    <property type="entry name" value="MFS"/>
    <property type="match status" value="1"/>
</dbReference>
<comment type="caution">
    <text evidence="3">The sequence shown here is derived from an EMBL/GenBank/DDBJ whole genome shotgun (WGS) entry which is preliminary data.</text>
</comment>
<proteinExistence type="predicted"/>
<reference evidence="3 4" key="1">
    <citation type="submission" date="2011-12" db="EMBL/GenBank/DDBJ databases">
        <title>Whole genome shotgun sequence of Gordonia effusa NBRC 100432.</title>
        <authorList>
            <person name="Yoshida I."/>
            <person name="Takarada H."/>
            <person name="Hosoyama A."/>
            <person name="Tsuchikane K."/>
            <person name="Katsumata H."/>
            <person name="Yamazaki S."/>
            <person name="Fujita N."/>
        </authorList>
    </citation>
    <scope>NUCLEOTIDE SEQUENCE [LARGE SCALE GENOMIC DNA]</scope>
    <source>
        <strain evidence="3 4">NBRC 100432</strain>
    </source>
</reference>
<dbReference type="EMBL" id="BAEH01000018">
    <property type="protein sequence ID" value="GAB17035.1"/>
    <property type="molecule type" value="Genomic_DNA"/>
</dbReference>
<evidence type="ECO:0000313" key="3">
    <source>
        <dbReference type="EMBL" id="GAB17035.1"/>
    </source>
</evidence>
<feature type="transmembrane region" description="Helical" evidence="1">
    <location>
        <begin position="14"/>
        <end position="33"/>
    </location>
</feature>
<name>H0QW34_9ACTN</name>
<dbReference type="Proteomes" id="UP000035034">
    <property type="component" value="Unassembled WGS sequence"/>
</dbReference>
<accession>H0QW34</accession>
<feature type="transmembrane region" description="Helical" evidence="1">
    <location>
        <begin position="39"/>
        <end position="65"/>
    </location>
</feature>
<feature type="transmembrane region" description="Helical" evidence="1">
    <location>
        <begin position="110"/>
        <end position="132"/>
    </location>
</feature>
<dbReference type="InterPro" id="IPR020846">
    <property type="entry name" value="MFS_dom"/>
</dbReference>
<dbReference type="AlphaFoldDB" id="H0QW34"/>
<dbReference type="GO" id="GO:0022857">
    <property type="term" value="F:transmembrane transporter activity"/>
    <property type="evidence" value="ECO:0007669"/>
    <property type="project" value="InterPro"/>
</dbReference>
<organism evidence="3 4">
    <name type="scientific">Gordonia effusa NBRC 100432</name>
    <dbReference type="NCBI Taxonomy" id="1077974"/>
    <lineage>
        <taxon>Bacteria</taxon>
        <taxon>Bacillati</taxon>
        <taxon>Actinomycetota</taxon>
        <taxon>Actinomycetes</taxon>
        <taxon>Mycobacteriales</taxon>
        <taxon>Gordoniaceae</taxon>
        <taxon>Gordonia</taxon>
    </lineage>
</organism>
<feature type="transmembrane region" description="Helical" evidence="1">
    <location>
        <begin position="77"/>
        <end position="98"/>
    </location>
</feature>
<feature type="domain" description="Major facilitator superfamily (MFS) profile" evidence="2">
    <location>
        <begin position="1"/>
        <end position="134"/>
    </location>
</feature>
<keyword evidence="1" id="KW-0472">Membrane</keyword>
<keyword evidence="1" id="KW-1133">Transmembrane helix</keyword>
<gene>
    <name evidence="3" type="ORF">GOEFS_018_00670</name>
</gene>
<evidence type="ECO:0000313" key="4">
    <source>
        <dbReference type="Proteomes" id="UP000035034"/>
    </source>
</evidence>
<evidence type="ECO:0000256" key="1">
    <source>
        <dbReference type="SAM" id="Phobius"/>
    </source>
</evidence>
<protein>
    <recommendedName>
        <fullName evidence="2">Major facilitator superfamily (MFS) profile domain-containing protein</fullName>
    </recommendedName>
</protein>
<sequence>MTGQTAASRLLPRAMWLLLVAAIIGAIVVWAAHRSDTTLTVTLFIITGIPTAIGCGLLALFVVLQAFDSNSVLRGRALGPVAVLLAFVGILAEIIAISQASHAPDPTWHYPLIAMGVAAGAAVLIVIVGVLADG</sequence>